<dbReference type="PIRSF" id="PIRSF001365">
    <property type="entry name" value="DHDPS"/>
    <property type="match status" value="1"/>
</dbReference>
<name>A0A4U0NYQ8_9SPHI</name>
<dbReference type="GO" id="GO:0008840">
    <property type="term" value="F:4-hydroxy-tetrahydrodipicolinate synthase activity"/>
    <property type="evidence" value="ECO:0007669"/>
    <property type="project" value="TreeGrafter"/>
</dbReference>
<evidence type="ECO:0000256" key="2">
    <source>
        <dbReference type="ARBA" id="ARBA00023239"/>
    </source>
</evidence>
<evidence type="ECO:0000256" key="5">
    <source>
        <dbReference type="SAM" id="Coils"/>
    </source>
</evidence>
<organism evidence="6 7">
    <name type="scientific">Sphingobacterium olei</name>
    <dbReference type="NCBI Taxonomy" id="2571155"/>
    <lineage>
        <taxon>Bacteria</taxon>
        <taxon>Pseudomonadati</taxon>
        <taxon>Bacteroidota</taxon>
        <taxon>Sphingobacteriia</taxon>
        <taxon>Sphingobacteriales</taxon>
        <taxon>Sphingobacteriaceae</taxon>
        <taxon>Sphingobacterium</taxon>
    </lineage>
</organism>
<evidence type="ECO:0000313" key="7">
    <source>
        <dbReference type="Proteomes" id="UP000306808"/>
    </source>
</evidence>
<feature type="active site" description="Schiff-base intermediate with substrate" evidence="4">
    <location>
        <position position="169"/>
    </location>
</feature>
<evidence type="ECO:0000256" key="1">
    <source>
        <dbReference type="ARBA" id="ARBA00007592"/>
    </source>
</evidence>
<dbReference type="PANTHER" id="PTHR12128:SF66">
    <property type="entry name" value="4-HYDROXY-2-OXOGLUTARATE ALDOLASE, MITOCHONDRIAL"/>
    <property type="match status" value="1"/>
</dbReference>
<keyword evidence="5" id="KW-0175">Coiled coil</keyword>
<feature type="coiled-coil region" evidence="5">
    <location>
        <begin position="279"/>
        <end position="306"/>
    </location>
</feature>
<gene>
    <name evidence="6" type="ORF">FAZ15_13775</name>
</gene>
<feature type="active site" description="Proton donor/acceptor" evidence="4">
    <location>
        <position position="141"/>
    </location>
</feature>
<sequence length="313" mass="35357">MIVRNDKKFIPVMLMPFQEDGAIDYTALAELVEYYLDAGAGGLFANCLSSEMFNLSKEEMLKSVSFIVEKVNGRVPIVATGTFEDSLENQAQFVREIYATGVDAVIAITGLLAKEDDSEETFRRNVENLLEWTADVPLGFYECPAPYKRIIQPEFLGQLAKTGRIKYHKDTSLDMRSIEAKIRETAGCVDFGLYDAYMAHAVDSLKAGSAGLSCIQGNYFPEMIVWLCDNYNRVDKQHAVAQVQSFLIDHMEVMHYAYPTSAKYVLHKLGYTIPVRSRRKDIEALDEQAQQNLEMLMEKYDRLKVEIGGFLCG</sequence>
<evidence type="ECO:0000256" key="3">
    <source>
        <dbReference type="PIRNR" id="PIRNR001365"/>
    </source>
</evidence>
<proteinExistence type="inferred from homology"/>
<dbReference type="Proteomes" id="UP000306808">
    <property type="component" value="Unassembled WGS sequence"/>
</dbReference>
<reference evidence="6 7" key="1">
    <citation type="submission" date="2019-04" db="EMBL/GenBank/DDBJ databases">
        <title>Sphingobacterium olei sp. nov., isolated from oil-contaminated soil.</title>
        <authorList>
            <person name="Liu B."/>
        </authorList>
    </citation>
    <scope>NUCLEOTIDE SEQUENCE [LARGE SCALE GENOMIC DNA]</scope>
    <source>
        <strain evidence="6 7">HAL-9</strain>
    </source>
</reference>
<comment type="similarity">
    <text evidence="1 3">Belongs to the DapA family.</text>
</comment>
<dbReference type="CDD" id="cd00408">
    <property type="entry name" value="DHDPS-like"/>
    <property type="match status" value="1"/>
</dbReference>
<dbReference type="EMBL" id="SUME01000005">
    <property type="protein sequence ID" value="TJZ59955.1"/>
    <property type="molecule type" value="Genomic_DNA"/>
</dbReference>
<comment type="caution">
    <text evidence="6">The sequence shown here is derived from an EMBL/GenBank/DDBJ whole genome shotgun (WGS) entry which is preliminary data.</text>
</comment>
<dbReference type="SUPFAM" id="SSF51569">
    <property type="entry name" value="Aldolase"/>
    <property type="match status" value="1"/>
</dbReference>
<dbReference type="SMART" id="SM01130">
    <property type="entry name" value="DHDPS"/>
    <property type="match status" value="1"/>
</dbReference>
<dbReference type="AlphaFoldDB" id="A0A4U0NYQ8"/>
<dbReference type="InterPro" id="IPR013785">
    <property type="entry name" value="Aldolase_TIM"/>
</dbReference>
<dbReference type="Pfam" id="PF00701">
    <property type="entry name" value="DHDPS"/>
    <property type="match status" value="1"/>
</dbReference>
<dbReference type="RefSeq" id="WP_136901896.1">
    <property type="nucleotide sequence ID" value="NZ_SUME01000005.1"/>
</dbReference>
<accession>A0A4U0NYQ8</accession>
<dbReference type="Gene3D" id="3.20.20.70">
    <property type="entry name" value="Aldolase class I"/>
    <property type="match status" value="1"/>
</dbReference>
<keyword evidence="2 3" id="KW-0456">Lyase</keyword>
<protein>
    <submittedName>
        <fullName evidence="6">Dihydrodipicolinate synthase family protein</fullName>
    </submittedName>
</protein>
<dbReference type="OrthoDB" id="9796205at2"/>
<evidence type="ECO:0000313" key="6">
    <source>
        <dbReference type="EMBL" id="TJZ59955.1"/>
    </source>
</evidence>
<keyword evidence="7" id="KW-1185">Reference proteome</keyword>
<dbReference type="InterPro" id="IPR002220">
    <property type="entry name" value="DapA-like"/>
</dbReference>
<evidence type="ECO:0000256" key="4">
    <source>
        <dbReference type="PIRSR" id="PIRSR001365-1"/>
    </source>
</evidence>
<dbReference type="PANTHER" id="PTHR12128">
    <property type="entry name" value="DIHYDRODIPICOLINATE SYNTHASE"/>
    <property type="match status" value="1"/>
</dbReference>